<evidence type="ECO:0000313" key="2">
    <source>
        <dbReference type="EMBL" id="NVO22839.1"/>
    </source>
</evidence>
<dbReference type="Gene3D" id="3.40.630.30">
    <property type="match status" value="1"/>
</dbReference>
<feature type="domain" description="BioF2-like acetyltransferase" evidence="1">
    <location>
        <begin position="75"/>
        <end position="201"/>
    </location>
</feature>
<dbReference type="InterPro" id="IPR050644">
    <property type="entry name" value="PG_Glycine_Bridge_Synth"/>
</dbReference>
<evidence type="ECO:0000313" key="3">
    <source>
        <dbReference type="Proteomes" id="UP000592216"/>
    </source>
</evidence>
<keyword evidence="2" id="KW-0808">Transferase</keyword>
<dbReference type="AlphaFoldDB" id="A0A850Q951"/>
<protein>
    <submittedName>
        <fullName evidence="2">GNAT family N-acetyltransferase</fullName>
    </submittedName>
</protein>
<dbReference type="Pfam" id="PF13480">
    <property type="entry name" value="Acetyltransf_6"/>
    <property type="match status" value="1"/>
</dbReference>
<dbReference type="Proteomes" id="UP000592216">
    <property type="component" value="Unassembled WGS sequence"/>
</dbReference>
<evidence type="ECO:0000259" key="1">
    <source>
        <dbReference type="Pfam" id="PF13480"/>
    </source>
</evidence>
<accession>A0A850Q951</accession>
<reference evidence="2 3" key="1">
    <citation type="submission" date="2020-04" db="EMBL/GenBank/DDBJ databases">
        <title>Donghicola sp., a member of the Rhodobacteraceae family isolated from mangrove forest in Thailand.</title>
        <authorList>
            <person name="Charoenyingcharoen P."/>
            <person name="Yukphan P."/>
        </authorList>
    </citation>
    <scope>NUCLEOTIDE SEQUENCE [LARGE SCALE GENOMIC DNA]</scope>
    <source>
        <strain evidence="2 3">B5-SW-15</strain>
    </source>
</reference>
<dbReference type="InterPro" id="IPR016181">
    <property type="entry name" value="Acyl_CoA_acyltransferase"/>
</dbReference>
<organism evidence="2 3">
    <name type="scientific">Donghicola mangrovi</name>
    <dbReference type="NCBI Taxonomy" id="2729614"/>
    <lineage>
        <taxon>Bacteria</taxon>
        <taxon>Pseudomonadati</taxon>
        <taxon>Pseudomonadota</taxon>
        <taxon>Alphaproteobacteria</taxon>
        <taxon>Rhodobacterales</taxon>
        <taxon>Roseobacteraceae</taxon>
        <taxon>Donghicola</taxon>
    </lineage>
</organism>
<name>A0A850Q951_9RHOB</name>
<gene>
    <name evidence="2" type="ORF">HJ536_05655</name>
</gene>
<dbReference type="SUPFAM" id="SSF55729">
    <property type="entry name" value="Acyl-CoA N-acyltransferases (Nat)"/>
    <property type="match status" value="1"/>
</dbReference>
<comment type="caution">
    <text evidence="2">The sequence shown here is derived from an EMBL/GenBank/DDBJ whole genome shotgun (WGS) entry which is preliminary data.</text>
</comment>
<dbReference type="PANTHER" id="PTHR36174">
    <property type="entry name" value="LIPID II:GLYCINE GLYCYLTRANSFERASE"/>
    <property type="match status" value="1"/>
</dbReference>
<dbReference type="InterPro" id="IPR038740">
    <property type="entry name" value="BioF2-like_GNAT_dom"/>
</dbReference>
<dbReference type="EMBL" id="JABCJE010000002">
    <property type="protein sequence ID" value="NVO22839.1"/>
    <property type="molecule type" value="Genomic_DNA"/>
</dbReference>
<dbReference type="GO" id="GO:0016740">
    <property type="term" value="F:transferase activity"/>
    <property type="evidence" value="ECO:0007669"/>
    <property type="project" value="UniProtKB-KW"/>
</dbReference>
<proteinExistence type="predicted"/>
<dbReference type="RefSeq" id="WP_177156983.1">
    <property type="nucleotide sequence ID" value="NZ_JABCJE010000002.1"/>
</dbReference>
<sequence>MAYLAQSPIWAPDLSSIHKTQAFRDLHRLLRRRYRTVITTGSPCPPNAIPILTGATSALWDLGPDLRARLHQKWRNRLMHAETASLSLRRETLPDRPEHWLLKVNETQAHQRGYRSHPPAFLNAWAHANGLNAGFILSAHHEGHRIAAILILIHGTTATYQIGWSNPTGRQTSAHNFLLWHAARTLQSTGITQLDLGLIDTHRSPGLSRFKLGTGAYAHQYGPTSLTAPFTRLFAKQQKGGHIAAPAPSSW</sequence>
<dbReference type="PANTHER" id="PTHR36174:SF1">
    <property type="entry name" value="LIPID II:GLYCINE GLYCYLTRANSFERASE"/>
    <property type="match status" value="1"/>
</dbReference>